<keyword evidence="3" id="KW-1185">Reference proteome</keyword>
<organism evidence="2 3">
    <name type="scientific">Neobacillus mesonae</name>
    <dbReference type="NCBI Taxonomy" id="1193713"/>
    <lineage>
        <taxon>Bacteria</taxon>
        <taxon>Bacillati</taxon>
        <taxon>Bacillota</taxon>
        <taxon>Bacilli</taxon>
        <taxon>Bacillales</taxon>
        <taxon>Bacillaceae</taxon>
        <taxon>Neobacillus</taxon>
    </lineage>
</organism>
<accession>A0A3Q9QSM8</accession>
<evidence type="ECO:0000256" key="1">
    <source>
        <dbReference type="SAM" id="Phobius"/>
    </source>
</evidence>
<evidence type="ECO:0000313" key="2">
    <source>
        <dbReference type="EMBL" id="AZU60711.1"/>
    </source>
</evidence>
<keyword evidence="1" id="KW-0812">Transmembrane</keyword>
<dbReference type="OrthoDB" id="2936892at2"/>
<dbReference type="KEGG" id="nmk:CHR53_05215"/>
<dbReference type="AlphaFoldDB" id="A0A3Q9QSM8"/>
<gene>
    <name evidence="2" type="ORF">CHR53_05215</name>
</gene>
<proteinExistence type="predicted"/>
<dbReference type="RefSeq" id="WP_066392975.1">
    <property type="nucleotide sequence ID" value="NZ_CP022572.1"/>
</dbReference>
<dbReference type="Proteomes" id="UP000282892">
    <property type="component" value="Chromosome"/>
</dbReference>
<feature type="transmembrane region" description="Helical" evidence="1">
    <location>
        <begin position="29"/>
        <end position="46"/>
    </location>
</feature>
<protein>
    <submittedName>
        <fullName evidence="2">Uncharacterized protein</fullName>
    </submittedName>
</protein>
<sequence length="134" mass="15369">MKLVYWVLKIGLLPVLMFLGTYFMKLAGWWAIIISVIAFIVANGLIDRKINQFNHQYFINKFPVLEGLKYGQIITVELNNGKVLASRIFASGLSSEILIGAEPVKDNELEEFLKGIKKTRWVKLKKVKMIKIIK</sequence>
<evidence type="ECO:0000313" key="3">
    <source>
        <dbReference type="Proteomes" id="UP000282892"/>
    </source>
</evidence>
<feature type="transmembrane region" description="Helical" evidence="1">
    <location>
        <begin position="5"/>
        <end position="23"/>
    </location>
</feature>
<keyword evidence="1" id="KW-0472">Membrane</keyword>
<dbReference type="EMBL" id="CP022572">
    <property type="protein sequence ID" value="AZU60711.1"/>
    <property type="molecule type" value="Genomic_DNA"/>
</dbReference>
<name>A0A3Q9QSM8_9BACI</name>
<keyword evidence="1" id="KW-1133">Transmembrane helix</keyword>
<reference evidence="2 3" key="1">
    <citation type="submission" date="2017-07" db="EMBL/GenBank/DDBJ databases">
        <title>The complete genome sequence of Bacillus mesonae strain H20-5, an efficient strain improving plant abiotic stress resistance.</title>
        <authorList>
            <person name="Kim S.Y."/>
            <person name="Song H."/>
            <person name="Sang M.K."/>
            <person name="Weon H.-Y."/>
            <person name="Song J."/>
        </authorList>
    </citation>
    <scope>NUCLEOTIDE SEQUENCE [LARGE SCALE GENOMIC DNA]</scope>
    <source>
        <strain evidence="2 3">H20-5</strain>
    </source>
</reference>